<dbReference type="RefSeq" id="WP_106296937.1">
    <property type="nucleotide sequence ID" value="NZ_PVTI01000006.1"/>
</dbReference>
<evidence type="ECO:0000256" key="1">
    <source>
        <dbReference type="SAM" id="Phobius"/>
    </source>
</evidence>
<accession>A0A2T0UTU7</accession>
<protein>
    <submittedName>
        <fullName evidence="2">Uncharacterized protein</fullName>
    </submittedName>
</protein>
<name>A0A2T0UTU7_9MICO</name>
<gene>
    <name evidence="2" type="ORF">BCF74_10681</name>
</gene>
<dbReference type="Proteomes" id="UP000237822">
    <property type="component" value="Unassembled WGS sequence"/>
</dbReference>
<evidence type="ECO:0000313" key="2">
    <source>
        <dbReference type="EMBL" id="PRY61333.1"/>
    </source>
</evidence>
<evidence type="ECO:0000313" key="3">
    <source>
        <dbReference type="Proteomes" id="UP000237822"/>
    </source>
</evidence>
<dbReference type="AlphaFoldDB" id="A0A2T0UTU7"/>
<keyword evidence="3" id="KW-1185">Reference proteome</keyword>
<dbReference type="EMBL" id="PVTI01000006">
    <property type="protein sequence ID" value="PRY61333.1"/>
    <property type="molecule type" value="Genomic_DNA"/>
</dbReference>
<feature type="transmembrane region" description="Helical" evidence="1">
    <location>
        <begin position="29"/>
        <end position="48"/>
    </location>
</feature>
<comment type="caution">
    <text evidence="2">The sequence shown here is derived from an EMBL/GenBank/DDBJ whole genome shotgun (WGS) entry which is preliminary data.</text>
</comment>
<keyword evidence="1" id="KW-1133">Transmembrane helix</keyword>
<sequence length="65" mass="6951">MRMFPFGIHVAWGIGLVLAGVVLTNNPDKLGWALITLGVVVGLGAFIAQMRDELAERSEGARSVE</sequence>
<reference evidence="2 3" key="1">
    <citation type="submission" date="2018-03" db="EMBL/GenBank/DDBJ databases">
        <title>Genomic Encyclopedia of Archaeal and Bacterial Type Strains, Phase II (KMG-II): from individual species to whole genera.</title>
        <authorList>
            <person name="Goeker M."/>
        </authorList>
    </citation>
    <scope>NUCLEOTIDE SEQUENCE [LARGE SCALE GENOMIC DNA]</scope>
    <source>
        <strain evidence="2 3">ATCC BAA-1496</strain>
    </source>
</reference>
<proteinExistence type="predicted"/>
<keyword evidence="1" id="KW-0812">Transmembrane</keyword>
<keyword evidence="1" id="KW-0472">Membrane</keyword>
<organism evidence="2 3">
    <name type="scientific">Knoellia remsis</name>
    <dbReference type="NCBI Taxonomy" id="407159"/>
    <lineage>
        <taxon>Bacteria</taxon>
        <taxon>Bacillati</taxon>
        <taxon>Actinomycetota</taxon>
        <taxon>Actinomycetes</taxon>
        <taxon>Micrococcales</taxon>
        <taxon>Intrasporangiaceae</taxon>
        <taxon>Knoellia</taxon>
    </lineage>
</organism>